<evidence type="ECO:0000259" key="6">
    <source>
        <dbReference type="PROSITE" id="PS51900"/>
    </source>
</evidence>
<evidence type="ECO:0000259" key="5">
    <source>
        <dbReference type="PROSITE" id="PS51898"/>
    </source>
</evidence>
<dbReference type="OrthoDB" id="2756169at2"/>
<dbReference type="CDD" id="cd00397">
    <property type="entry name" value="DNA_BRE_C"/>
    <property type="match status" value="1"/>
</dbReference>
<dbReference type="Gene3D" id="1.10.443.10">
    <property type="entry name" value="Intergrase catalytic core"/>
    <property type="match status" value="1"/>
</dbReference>
<dbReference type="InterPro" id="IPR004107">
    <property type="entry name" value="Integrase_SAM-like_N"/>
</dbReference>
<dbReference type="InterPro" id="IPR011010">
    <property type="entry name" value="DNA_brk_join_enz"/>
</dbReference>
<gene>
    <name evidence="7" type="ORF">CUU66_19880</name>
</gene>
<dbReference type="Gene3D" id="1.10.150.130">
    <property type="match status" value="1"/>
</dbReference>
<evidence type="ECO:0008006" key="9">
    <source>
        <dbReference type="Google" id="ProtNLM"/>
    </source>
</evidence>
<organism evidence="7 8">
    <name type="scientific">Peribacillus deserti</name>
    <dbReference type="NCBI Taxonomy" id="673318"/>
    <lineage>
        <taxon>Bacteria</taxon>
        <taxon>Bacillati</taxon>
        <taxon>Bacillota</taxon>
        <taxon>Bacilli</taxon>
        <taxon>Bacillales</taxon>
        <taxon>Bacillaceae</taxon>
        <taxon>Peribacillus</taxon>
    </lineage>
</organism>
<dbReference type="SUPFAM" id="SSF56349">
    <property type="entry name" value="DNA breaking-rejoining enzymes"/>
    <property type="match status" value="1"/>
</dbReference>
<dbReference type="InterPro" id="IPR050090">
    <property type="entry name" value="Tyrosine_recombinase_XerCD"/>
</dbReference>
<keyword evidence="2 4" id="KW-0238">DNA-binding</keyword>
<evidence type="ECO:0000256" key="4">
    <source>
        <dbReference type="PROSITE-ProRule" id="PRU01248"/>
    </source>
</evidence>
<sequence length="367" mass="42916">MTVDIKTPIHMIDSNSSLSRALIYLIEHRFWSESTIESYQYDVKLFEKYLIEKGYEPTLESGQHLSLVTKWIAEQTETHTAYKTILRRVAVLSSLYGFYKELGITHTNVFKAIRVPGEHSNSLSRTLGFEDLKKVYGAIEYLKTREVHLEIPSKLLLFTGLRNHAITRLTVNNIVWDKELIVYNEPVKNSKNKYQLLPLPPIFFCELRKYVENMELKAEDPLCYGLKGYPLKNKQLNVLVNRINDYLNWNGESRVTPHGFRYSIATLLDERGLPLDTIKYLLGHSSKETVQIYLKSNARKIMQIRTELTKVEYELEQSLSRNREEKAQFIPAESKDMNLPYSEEFLLQLSLNNPKLLEQVMMNHYKQ</sequence>
<evidence type="ECO:0000313" key="7">
    <source>
        <dbReference type="EMBL" id="PLT28205.1"/>
    </source>
</evidence>
<dbReference type="InterPro" id="IPR002104">
    <property type="entry name" value="Integrase_catalytic"/>
</dbReference>
<name>A0A2N5M1L9_9BACI</name>
<evidence type="ECO:0000256" key="3">
    <source>
        <dbReference type="ARBA" id="ARBA00023172"/>
    </source>
</evidence>
<keyword evidence="8" id="KW-1185">Reference proteome</keyword>
<dbReference type="GO" id="GO:0003677">
    <property type="term" value="F:DNA binding"/>
    <property type="evidence" value="ECO:0007669"/>
    <property type="project" value="UniProtKB-UniRule"/>
</dbReference>
<dbReference type="InterPro" id="IPR044068">
    <property type="entry name" value="CB"/>
</dbReference>
<dbReference type="Pfam" id="PF00589">
    <property type="entry name" value="Phage_integrase"/>
    <property type="match status" value="1"/>
</dbReference>
<keyword evidence="1" id="KW-0229">DNA integration</keyword>
<accession>A0A2N5M1L9</accession>
<dbReference type="RefSeq" id="WP_101645145.1">
    <property type="nucleotide sequence ID" value="NZ_PGUY01000063.1"/>
</dbReference>
<dbReference type="PROSITE" id="PS51898">
    <property type="entry name" value="TYR_RECOMBINASE"/>
    <property type="match status" value="1"/>
</dbReference>
<dbReference type="Proteomes" id="UP000234748">
    <property type="component" value="Unassembled WGS sequence"/>
</dbReference>
<dbReference type="GO" id="GO:0006310">
    <property type="term" value="P:DNA recombination"/>
    <property type="evidence" value="ECO:0007669"/>
    <property type="project" value="UniProtKB-KW"/>
</dbReference>
<protein>
    <recommendedName>
        <fullName evidence="9">Integrase</fullName>
    </recommendedName>
</protein>
<proteinExistence type="predicted"/>
<dbReference type="Pfam" id="PF02899">
    <property type="entry name" value="Phage_int_SAM_1"/>
    <property type="match status" value="1"/>
</dbReference>
<dbReference type="PROSITE" id="PS51900">
    <property type="entry name" value="CB"/>
    <property type="match status" value="1"/>
</dbReference>
<comment type="caution">
    <text evidence="7">The sequence shown here is derived from an EMBL/GenBank/DDBJ whole genome shotgun (WGS) entry which is preliminary data.</text>
</comment>
<dbReference type="PANTHER" id="PTHR30349:SF81">
    <property type="entry name" value="TYROSINE RECOMBINASE XERC"/>
    <property type="match status" value="1"/>
</dbReference>
<evidence type="ECO:0000256" key="2">
    <source>
        <dbReference type="ARBA" id="ARBA00023125"/>
    </source>
</evidence>
<reference evidence="7 8" key="1">
    <citation type="submission" date="2017-11" db="EMBL/GenBank/DDBJ databases">
        <title>Comparitive Functional Genomics of Dry Heat Resistant strains isolated from the Viking Spacecraft.</title>
        <authorList>
            <person name="Seuylemezian A."/>
            <person name="Cooper K."/>
            <person name="Vaishampayan P."/>
        </authorList>
    </citation>
    <scope>NUCLEOTIDE SEQUENCE [LARGE SCALE GENOMIC DNA]</scope>
    <source>
        <strain evidence="7 8">V1-29</strain>
    </source>
</reference>
<dbReference type="PANTHER" id="PTHR30349">
    <property type="entry name" value="PHAGE INTEGRASE-RELATED"/>
    <property type="match status" value="1"/>
</dbReference>
<feature type="domain" description="Core-binding (CB)" evidence="6">
    <location>
        <begin position="16"/>
        <end position="100"/>
    </location>
</feature>
<dbReference type="InterPro" id="IPR013762">
    <property type="entry name" value="Integrase-like_cat_sf"/>
</dbReference>
<evidence type="ECO:0000313" key="8">
    <source>
        <dbReference type="Proteomes" id="UP000234748"/>
    </source>
</evidence>
<keyword evidence="3" id="KW-0233">DNA recombination</keyword>
<feature type="domain" description="Tyr recombinase" evidence="5">
    <location>
        <begin position="122"/>
        <end position="306"/>
    </location>
</feature>
<evidence type="ECO:0000256" key="1">
    <source>
        <dbReference type="ARBA" id="ARBA00022908"/>
    </source>
</evidence>
<dbReference type="AlphaFoldDB" id="A0A2N5M1L9"/>
<dbReference type="GO" id="GO:0015074">
    <property type="term" value="P:DNA integration"/>
    <property type="evidence" value="ECO:0007669"/>
    <property type="project" value="UniProtKB-KW"/>
</dbReference>
<dbReference type="EMBL" id="PGUY01000063">
    <property type="protein sequence ID" value="PLT28205.1"/>
    <property type="molecule type" value="Genomic_DNA"/>
</dbReference>
<dbReference type="InterPro" id="IPR010998">
    <property type="entry name" value="Integrase_recombinase_N"/>
</dbReference>